<dbReference type="GeneID" id="89940139"/>
<keyword evidence="7" id="KW-1185">Reference proteome</keyword>
<keyword evidence="2" id="KW-0689">Ribosomal protein</keyword>
<dbReference type="InterPro" id="IPR020070">
    <property type="entry name" value="Ribosomal_bL9_N"/>
</dbReference>
<evidence type="ECO:0000313" key="7">
    <source>
        <dbReference type="Proteomes" id="UP001302812"/>
    </source>
</evidence>
<reference evidence="6" key="1">
    <citation type="journal article" date="2023" name="Mol. Phylogenet. Evol.">
        <title>Genome-scale phylogeny and comparative genomics of the fungal order Sordariales.</title>
        <authorList>
            <person name="Hensen N."/>
            <person name="Bonometti L."/>
            <person name="Westerberg I."/>
            <person name="Brannstrom I.O."/>
            <person name="Guillou S."/>
            <person name="Cros-Aarteil S."/>
            <person name="Calhoun S."/>
            <person name="Haridas S."/>
            <person name="Kuo A."/>
            <person name="Mondo S."/>
            <person name="Pangilinan J."/>
            <person name="Riley R."/>
            <person name="LaButti K."/>
            <person name="Andreopoulos B."/>
            <person name="Lipzen A."/>
            <person name="Chen C."/>
            <person name="Yan M."/>
            <person name="Daum C."/>
            <person name="Ng V."/>
            <person name="Clum A."/>
            <person name="Steindorff A."/>
            <person name="Ohm R.A."/>
            <person name="Martin F."/>
            <person name="Silar P."/>
            <person name="Natvig D.O."/>
            <person name="Lalanne C."/>
            <person name="Gautier V."/>
            <person name="Ament-Velasquez S.L."/>
            <person name="Kruys A."/>
            <person name="Hutchinson M.I."/>
            <person name="Powell A.J."/>
            <person name="Barry K."/>
            <person name="Miller A.N."/>
            <person name="Grigoriev I.V."/>
            <person name="Debuchy R."/>
            <person name="Gladieux P."/>
            <person name="Hiltunen Thoren M."/>
            <person name="Johannesson H."/>
        </authorList>
    </citation>
    <scope>NUCLEOTIDE SEQUENCE</scope>
    <source>
        <strain evidence="6">CBS 508.74</strain>
    </source>
</reference>
<dbReference type="RefSeq" id="XP_064666317.1">
    <property type="nucleotide sequence ID" value="XM_064816014.1"/>
</dbReference>
<accession>A0AAN6T9F8</accession>
<dbReference type="Gene3D" id="3.40.5.10">
    <property type="entry name" value="Ribosomal protein L9, N-terminal domain"/>
    <property type="match status" value="1"/>
</dbReference>
<dbReference type="GO" id="GO:0005840">
    <property type="term" value="C:ribosome"/>
    <property type="evidence" value="ECO:0007669"/>
    <property type="project" value="UniProtKB-KW"/>
</dbReference>
<name>A0AAN6T9F8_9PEZI</name>
<dbReference type="Proteomes" id="UP001302812">
    <property type="component" value="Unassembled WGS sequence"/>
</dbReference>
<gene>
    <name evidence="6" type="ORF">N656DRAFT_783706</name>
</gene>
<dbReference type="InterPro" id="IPR009027">
    <property type="entry name" value="Ribosomal_bL9/RNase_H1_N"/>
</dbReference>
<feature type="domain" description="Ribosomal protein L9" evidence="5">
    <location>
        <begin position="58"/>
        <end position="101"/>
    </location>
</feature>
<comment type="similarity">
    <text evidence="1">Belongs to the bacterial ribosomal protein bL9 family.</text>
</comment>
<dbReference type="InterPro" id="IPR036935">
    <property type="entry name" value="Ribosomal_bL9_N_sf"/>
</dbReference>
<evidence type="ECO:0000256" key="1">
    <source>
        <dbReference type="ARBA" id="ARBA00010605"/>
    </source>
</evidence>
<evidence type="ECO:0000259" key="5">
    <source>
        <dbReference type="Pfam" id="PF01281"/>
    </source>
</evidence>
<comment type="caution">
    <text evidence="6">The sequence shown here is derived from an EMBL/GenBank/DDBJ whole genome shotgun (WGS) entry which is preliminary data.</text>
</comment>
<dbReference type="Pfam" id="PF01281">
    <property type="entry name" value="Ribosomal_L9_N"/>
    <property type="match status" value="1"/>
</dbReference>
<keyword evidence="3" id="KW-0687">Ribonucleoprotein</keyword>
<dbReference type="AlphaFoldDB" id="A0AAN6T9F8"/>
<evidence type="ECO:0000256" key="4">
    <source>
        <dbReference type="SAM" id="MobiDB-lite"/>
    </source>
</evidence>
<dbReference type="PANTHER" id="PTHR21368">
    <property type="entry name" value="50S RIBOSOMAL PROTEIN L9"/>
    <property type="match status" value="1"/>
</dbReference>
<feature type="region of interest" description="Disordered" evidence="4">
    <location>
        <begin position="119"/>
        <end position="146"/>
    </location>
</feature>
<dbReference type="GO" id="GO:1990904">
    <property type="term" value="C:ribonucleoprotein complex"/>
    <property type="evidence" value="ECO:0007669"/>
    <property type="project" value="UniProtKB-KW"/>
</dbReference>
<dbReference type="EMBL" id="MU853360">
    <property type="protein sequence ID" value="KAK4108747.1"/>
    <property type="molecule type" value="Genomic_DNA"/>
</dbReference>
<reference evidence="6" key="2">
    <citation type="submission" date="2023-05" db="EMBL/GenBank/DDBJ databases">
        <authorList>
            <consortium name="Lawrence Berkeley National Laboratory"/>
            <person name="Steindorff A."/>
            <person name="Hensen N."/>
            <person name="Bonometti L."/>
            <person name="Westerberg I."/>
            <person name="Brannstrom I.O."/>
            <person name="Guillou S."/>
            <person name="Cros-Aarteil S."/>
            <person name="Calhoun S."/>
            <person name="Haridas S."/>
            <person name="Kuo A."/>
            <person name="Mondo S."/>
            <person name="Pangilinan J."/>
            <person name="Riley R."/>
            <person name="Labutti K."/>
            <person name="Andreopoulos B."/>
            <person name="Lipzen A."/>
            <person name="Chen C."/>
            <person name="Yanf M."/>
            <person name="Daum C."/>
            <person name="Ng V."/>
            <person name="Clum A."/>
            <person name="Ohm R."/>
            <person name="Martin F."/>
            <person name="Silar P."/>
            <person name="Natvig D."/>
            <person name="Lalanne C."/>
            <person name="Gautier V."/>
            <person name="Ament-Velasquez S.L."/>
            <person name="Kruys A."/>
            <person name="Hutchinson M.I."/>
            <person name="Powell A.J."/>
            <person name="Barry K."/>
            <person name="Miller A.N."/>
            <person name="Grigoriev I.V."/>
            <person name="Debuchy R."/>
            <person name="Gladieux P."/>
            <person name="Thoren M.H."/>
            <person name="Johannesson H."/>
        </authorList>
    </citation>
    <scope>NUCLEOTIDE SEQUENCE</scope>
    <source>
        <strain evidence="6">CBS 508.74</strain>
    </source>
</reference>
<proteinExistence type="inferred from homology"/>
<evidence type="ECO:0000256" key="3">
    <source>
        <dbReference type="ARBA" id="ARBA00023274"/>
    </source>
</evidence>
<dbReference type="GO" id="GO:0003735">
    <property type="term" value="F:structural constituent of ribosome"/>
    <property type="evidence" value="ECO:0007669"/>
    <property type="project" value="InterPro"/>
</dbReference>
<feature type="compositionally biased region" description="Low complexity" evidence="4">
    <location>
        <begin position="131"/>
        <end position="146"/>
    </location>
</feature>
<organism evidence="6 7">
    <name type="scientific">Canariomyces notabilis</name>
    <dbReference type="NCBI Taxonomy" id="2074819"/>
    <lineage>
        <taxon>Eukaryota</taxon>
        <taxon>Fungi</taxon>
        <taxon>Dikarya</taxon>
        <taxon>Ascomycota</taxon>
        <taxon>Pezizomycotina</taxon>
        <taxon>Sordariomycetes</taxon>
        <taxon>Sordariomycetidae</taxon>
        <taxon>Sordariales</taxon>
        <taxon>Chaetomiaceae</taxon>
        <taxon>Canariomyces</taxon>
    </lineage>
</organism>
<evidence type="ECO:0000313" key="6">
    <source>
        <dbReference type="EMBL" id="KAK4108747.1"/>
    </source>
</evidence>
<sequence>MTASLVGGRSPTCLACLRRLAQPFGSSINGSAGSVSLVQVQVRAKSNRMQPRDQGVVVRLLEDIPYYGRKDSVFRVERGRMRNVWYPRKMAEYMTPTRFRELGLTKDDIGERDTLFGSAAANESEQDSEQTATKAAIPKSKPKPIAATPEQTHTILNSLVPETLTFYRKPIPAPTPARSAASTSEPRRRVSPLVASAQSPEASTRADAADKTPGAASQAIFGSVSTADIVGHIKGLLVADADASRISLDAEQIRFVGLGADTDRVKALGTWEIEIAVGGNLEPVRKMVDVIPLEETSSNTGAEPAP</sequence>
<protein>
    <recommendedName>
        <fullName evidence="5">Ribosomal protein L9 domain-containing protein</fullName>
    </recommendedName>
</protein>
<dbReference type="GO" id="GO:0006412">
    <property type="term" value="P:translation"/>
    <property type="evidence" value="ECO:0007669"/>
    <property type="project" value="InterPro"/>
</dbReference>
<evidence type="ECO:0000256" key="2">
    <source>
        <dbReference type="ARBA" id="ARBA00022980"/>
    </source>
</evidence>
<dbReference type="SUPFAM" id="SSF55658">
    <property type="entry name" value="L9 N-domain-like"/>
    <property type="match status" value="1"/>
</dbReference>
<dbReference type="InterPro" id="IPR000244">
    <property type="entry name" value="Ribosomal_bL9"/>
</dbReference>
<feature type="region of interest" description="Disordered" evidence="4">
    <location>
        <begin position="170"/>
        <end position="213"/>
    </location>
</feature>